<dbReference type="Pfam" id="PF00078">
    <property type="entry name" value="RVT_1"/>
    <property type="match status" value="1"/>
</dbReference>
<dbReference type="CDD" id="cd01650">
    <property type="entry name" value="RT_nLTR_like"/>
    <property type="match status" value="1"/>
</dbReference>
<dbReference type="Gene3D" id="3.60.10.10">
    <property type="entry name" value="Endonuclease/exonuclease/phosphatase"/>
    <property type="match status" value="1"/>
</dbReference>
<dbReference type="CDD" id="cd09076">
    <property type="entry name" value="L1-EN"/>
    <property type="match status" value="1"/>
</dbReference>
<dbReference type="InterPro" id="IPR043502">
    <property type="entry name" value="DNA/RNA_pol_sf"/>
</dbReference>
<dbReference type="GO" id="GO:0003824">
    <property type="term" value="F:catalytic activity"/>
    <property type="evidence" value="ECO:0007669"/>
    <property type="project" value="InterPro"/>
</dbReference>
<feature type="domain" description="Reverse transcriptase" evidence="1">
    <location>
        <begin position="535"/>
        <end position="806"/>
    </location>
</feature>
<protein>
    <submittedName>
        <fullName evidence="2">Craniofacial development protein 2</fullName>
    </submittedName>
</protein>
<dbReference type="InterPro" id="IPR005135">
    <property type="entry name" value="Endo/exonuclease/phosphatase"/>
</dbReference>
<dbReference type="InterPro" id="IPR000477">
    <property type="entry name" value="RT_dom"/>
</dbReference>
<reference evidence="2" key="1">
    <citation type="submission" date="2021-05" db="EMBL/GenBank/DDBJ databases">
        <authorList>
            <person name="Alioto T."/>
            <person name="Alioto T."/>
            <person name="Gomez Garrido J."/>
        </authorList>
    </citation>
    <scope>NUCLEOTIDE SEQUENCE</scope>
</reference>
<sequence length="806" mass="91995">MNKKSKALNFATWNVRTLLDSTRLSSITLQRRTAVIAHELKQYNIDIVALQETHLVGQGQLEESSAGYTYLWSGAKDAAQNFYGVAICARTELVQKGIVSEPSCINDRIMSVQVHGATSQTTFICCYAPTLVDDVIVIETFYEELRSVISRIPKTHNVILAGDFNARVGALSSNWRGVIGPHGIGRQNENGLRLLQLCVQEDLCIANTMFQQKDLYKTSWRHPRSKCWHQIDFIIVRRRNRGSILRCRSMRGPNCDTDHLLVRATIHFTKKRFQRNSQTRPKLFNISKLKDSSVRRTFEESIQALYHSEDQHDNRDAEIQWTRVKTSILQSAAAVLGKKPATRWDWFDDSDVEIQEILKKKRRAHLAYIENPTRIHKSEYSRVRGLCQRQIRALKEKWWAEKVKEMQHYMNINDTHNLHRCIKNIAGPVKKALNIVESQDGEHLKTKEEIASRWKQHFCGVLNQDTVVNIDSIQVPIRTTPESTPRDDPPTEAEVRTAIRQLKNHKCPGSDSITAELLKGGEDTVVNMMVTLLKKVWEEKHIPKDWTDAIVVPLHKKGNKAKCDNYRGISLLSVPGKVLSKVLCNRLSPFLETCFSDSQCGFRTERSTVDMIFATRQLVEKTLEQNTELCMAFIDIRKAFDSVNRRALFNILEQLHCPPNAITILRKLHENTHAAVRVDGEEGPSFEVRTGVRQGCVLAPLLFLVYIQIIVAILRLQHHEGVEIIYRADSDMFSRRGLKSQTKVSCSKMAELMFADDCAVVEKTPQALQAAVNIFSQAANSLGLKVNEDKTEVMFVNIQKRLCPFY</sequence>
<dbReference type="AlphaFoldDB" id="A0A8D8Z8R9"/>
<dbReference type="EMBL" id="HBUF01436485">
    <property type="protein sequence ID" value="CAG6742525.1"/>
    <property type="molecule type" value="Transcribed_RNA"/>
</dbReference>
<dbReference type="SUPFAM" id="SSF56219">
    <property type="entry name" value="DNase I-like"/>
    <property type="match status" value="1"/>
</dbReference>
<name>A0A8D8Z8R9_9HEMI</name>
<evidence type="ECO:0000313" key="2">
    <source>
        <dbReference type="EMBL" id="CAG6742525.1"/>
    </source>
</evidence>
<dbReference type="SUPFAM" id="SSF56672">
    <property type="entry name" value="DNA/RNA polymerases"/>
    <property type="match status" value="1"/>
</dbReference>
<dbReference type="InterPro" id="IPR036691">
    <property type="entry name" value="Endo/exonu/phosph_ase_sf"/>
</dbReference>
<dbReference type="PANTHER" id="PTHR19446">
    <property type="entry name" value="REVERSE TRANSCRIPTASES"/>
    <property type="match status" value="1"/>
</dbReference>
<dbReference type="PROSITE" id="PS50878">
    <property type="entry name" value="RT_POL"/>
    <property type="match status" value="1"/>
</dbReference>
<dbReference type="GO" id="GO:0071897">
    <property type="term" value="P:DNA biosynthetic process"/>
    <property type="evidence" value="ECO:0007669"/>
    <property type="project" value="UniProtKB-ARBA"/>
</dbReference>
<proteinExistence type="predicted"/>
<evidence type="ECO:0000259" key="1">
    <source>
        <dbReference type="PROSITE" id="PS50878"/>
    </source>
</evidence>
<dbReference type="Pfam" id="PF03372">
    <property type="entry name" value="Exo_endo_phos"/>
    <property type="match status" value="1"/>
</dbReference>
<organism evidence="2">
    <name type="scientific">Cacopsylla melanoneura</name>
    <dbReference type="NCBI Taxonomy" id="428564"/>
    <lineage>
        <taxon>Eukaryota</taxon>
        <taxon>Metazoa</taxon>
        <taxon>Ecdysozoa</taxon>
        <taxon>Arthropoda</taxon>
        <taxon>Hexapoda</taxon>
        <taxon>Insecta</taxon>
        <taxon>Pterygota</taxon>
        <taxon>Neoptera</taxon>
        <taxon>Paraneoptera</taxon>
        <taxon>Hemiptera</taxon>
        <taxon>Sternorrhyncha</taxon>
        <taxon>Psylloidea</taxon>
        <taxon>Psyllidae</taxon>
        <taxon>Psyllinae</taxon>
        <taxon>Cacopsylla</taxon>
    </lineage>
</organism>
<accession>A0A8D8Z8R9</accession>